<keyword evidence="2" id="KW-1185">Reference proteome</keyword>
<evidence type="ECO:0000313" key="1">
    <source>
        <dbReference type="EMBL" id="OQR83549.1"/>
    </source>
</evidence>
<dbReference type="Proteomes" id="UP000243579">
    <property type="component" value="Unassembled WGS sequence"/>
</dbReference>
<organism evidence="1 2">
    <name type="scientific">Achlya hypogyna</name>
    <name type="common">Oomycete</name>
    <name type="synonym">Protoachlya hypogyna</name>
    <dbReference type="NCBI Taxonomy" id="1202772"/>
    <lineage>
        <taxon>Eukaryota</taxon>
        <taxon>Sar</taxon>
        <taxon>Stramenopiles</taxon>
        <taxon>Oomycota</taxon>
        <taxon>Saprolegniomycetes</taxon>
        <taxon>Saprolegniales</taxon>
        <taxon>Achlyaceae</taxon>
        <taxon>Achlya</taxon>
    </lineage>
</organism>
<sequence>MEASQAQRLLRKRYLGAACTFFEHEATYAKLFPTWQNDAYVLGAPSLQVVHVDPAFTIAKAAEVDEYRSITIGNDSVPEVAHSSQTPATIETLHGHMASYVALQAQAPLTPKETRLARLLLHVVLRSIVDYAVTSCLADVRSFFLELVVQQPPPHPQIAAFDLLYNVTLALETREFDYPWPAPVPEINMHLELFHLAMEMAERTLAQPMSDDPLCATLLDLMTQTLAHGARAHDDWHVDRLVALSASDVLWQVLRQRQRQSSPPRLKNTAILLEGIIFGLYFAHMLGLERRSGETFSARRASSRTLSSTQLVLPTEATTGEPGFALGLETLSVPLLDVLLGIFYRTPSTEIHRLLFMAFFDATKANLPLSVAATEELYREWVATGLPTRLAMYPSCTDAPASDLAESFQDELLKLMHVADYFGSSQGLANVVKMAKLATLDASMSTPEAVVMQKIAALLDTSEEKFKAERWLAEIVSDPQKPLSPVFGQANTDGHVFNSDVALRAAGRSKFWSMVRSPVVSHRVAMVSVLRLVVQRRFGASDAPEHMVSLLVDVNAIVTALVDNKEHDARVLTPLLTLIFELCTRRLNYYYERSRRCANPSTPETIVAGIIGGVWALDVALLQEVSTEFFLVALDALALAPASDVGAATALAVKTLFRDVHVFSRAGGLLRYLHYLESPDPVVCIFMAELLVDMVKASQKEQYSQCLKDMQVAGQEADDPRRLDNPYVHCRCLLHRFYQMAELPLQGT</sequence>
<dbReference type="OrthoDB" id="67041at2759"/>
<comment type="caution">
    <text evidence="1">The sequence shown here is derived from an EMBL/GenBank/DDBJ whole genome shotgun (WGS) entry which is preliminary data.</text>
</comment>
<name>A0A1V9YCY2_ACHHY</name>
<protein>
    <submittedName>
        <fullName evidence="1">Uncharacterized protein</fullName>
    </submittedName>
</protein>
<evidence type="ECO:0000313" key="2">
    <source>
        <dbReference type="Proteomes" id="UP000243579"/>
    </source>
</evidence>
<gene>
    <name evidence="1" type="ORF">ACHHYP_14569</name>
</gene>
<reference evidence="1 2" key="1">
    <citation type="journal article" date="2014" name="Genome Biol. Evol.">
        <title>The secreted proteins of Achlya hypogyna and Thraustotheca clavata identify the ancestral oomycete secretome and reveal gene acquisitions by horizontal gene transfer.</title>
        <authorList>
            <person name="Misner I."/>
            <person name="Blouin N."/>
            <person name="Leonard G."/>
            <person name="Richards T.A."/>
            <person name="Lane C.E."/>
        </authorList>
    </citation>
    <scope>NUCLEOTIDE SEQUENCE [LARGE SCALE GENOMIC DNA]</scope>
    <source>
        <strain evidence="1 2">ATCC 48635</strain>
    </source>
</reference>
<proteinExistence type="predicted"/>
<dbReference type="EMBL" id="JNBR01002136">
    <property type="protein sequence ID" value="OQR83549.1"/>
    <property type="molecule type" value="Genomic_DNA"/>
</dbReference>
<dbReference type="AlphaFoldDB" id="A0A1V9YCY2"/>
<accession>A0A1V9YCY2</accession>